<evidence type="ECO:0000313" key="3">
    <source>
        <dbReference type="EMBL" id="TNN39314.1"/>
    </source>
</evidence>
<comment type="caution">
    <text evidence="3">The sequence shown here is derived from an EMBL/GenBank/DDBJ whole genome shotgun (WGS) entry which is preliminary data.</text>
</comment>
<gene>
    <name evidence="3" type="ORF">EYF80_050519</name>
</gene>
<feature type="coiled-coil region" evidence="1">
    <location>
        <begin position="129"/>
        <end position="156"/>
    </location>
</feature>
<accession>A0A4Z2FF00</accession>
<dbReference type="AlphaFoldDB" id="A0A4Z2FF00"/>
<feature type="compositionally biased region" description="Polar residues" evidence="2">
    <location>
        <begin position="397"/>
        <end position="423"/>
    </location>
</feature>
<feature type="compositionally biased region" description="Pro residues" evidence="2">
    <location>
        <begin position="358"/>
        <end position="381"/>
    </location>
</feature>
<feature type="region of interest" description="Disordered" evidence="2">
    <location>
        <begin position="346"/>
        <end position="425"/>
    </location>
</feature>
<evidence type="ECO:0000313" key="4">
    <source>
        <dbReference type="Proteomes" id="UP000314294"/>
    </source>
</evidence>
<protein>
    <submittedName>
        <fullName evidence="3">Uncharacterized protein</fullName>
    </submittedName>
</protein>
<name>A0A4Z2FF00_9TELE</name>
<dbReference type="OrthoDB" id="10670718at2759"/>
<feature type="coiled-coil region" evidence="1">
    <location>
        <begin position="280"/>
        <end position="314"/>
    </location>
</feature>
<reference evidence="3 4" key="1">
    <citation type="submission" date="2019-03" db="EMBL/GenBank/DDBJ databases">
        <title>First draft genome of Liparis tanakae, snailfish: a comprehensive survey of snailfish specific genes.</title>
        <authorList>
            <person name="Kim W."/>
            <person name="Song I."/>
            <person name="Jeong J.-H."/>
            <person name="Kim D."/>
            <person name="Kim S."/>
            <person name="Ryu S."/>
            <person name="Song J.Y."/>
            <person name="Lee S.K."/>
        </authorList>
    </citation>
    <scope>NUCLEOTIDE SEQUENCE [LARGE SCALE GENOMIC DNA]</scope>
    <source>
        <tissue evidence="3">Muscle</tissue>
    </source>
</reference>
<organism evidence="3 4">
    <name type="scientific">Liparis tanakae</name>
    <name type="common">Tanaka's snailfish</name>
    <dbReference type="NCBI Taxonomy" id="230148"/>
    <lineage>
        <taxon>Eukaryota</taxon>
        <taxon>Metazoa</taxon>
        <taxon>Chordata</taxon>
        <taxon>Craniata</taxon>
        <taxon>Vertebrata</taxon>
        <taxon>Euteleostomi</taxon>
        <taxon>Actinopterygii</taxon>
        <taxon>Neopterygii</taxon>
        <taxon>Teleostei</taxon>
        <taxon>Neoteleostei</taxon>
        <taxon>Acanthomorphata</taxon>
        <taxon>Eupercaria</taxon>
        <taxon>Perciformes</taxon>
        <taxon>Cottioidei</taxon>
        <taxon>Cottales</taxon>
        <taxon>Liparidae</taxon>
        <taxon>Liparis</taxon>
    </lineage>
</organism>
<dbReference type="Proteomes" id="UP000314294">
    <property type="component" value="Unassembled WGS sequence"/>
</dbReference>
<sequence>MQNSNETRLRAQLKETLEQLEIAMALHEPKTKLVNEVNFLIDQNNICKLALKENRKLKNQLRNTRVQVELWERDQEDLLERGRQIEQLTRERDALLGQVDAQERSRLRKTNGDLEAALSRQGGELRGRIQELEMEVQNNQDKNVKLQKQSKRLGEENSGLWAGQRQLTKRLSRLQLELNDKVFEANSLDLQLSALQGPVEKTGAKLNTNRQAVLPVKNDLYGQNLHRKLSAKSRQLKETSFELKDREQEIEKLKRQISQLVPLEVINVWQAANREQGDSIKALTAQRNVYQAEAEKYQSESEALAHRAAALKKLYLQERMRNNELWATRQTGNCPPDIFRGLQKQETENQQDTKRPAPKPPAPKPPSPKPLAPKPLAPKPLAPGRKKSQPTMPYARSLTTQQTGLPKSDRTVTQNTDGYSGVSSRYDVLPAITKRPAREQAGWDKVFMTECSQ</sequence>
<feature type="coiled-coil region" evidence="1">
    <location>
        <begin position="47"/>
        <end position="105"/>
    </location>
</feature>
<dbReference type="EMBL" id="SRLO01001290">
    <property type="protein sequence ID" value="TNN39314.1"/>
    <property type="molecule type" value="Genomic_DNA"/>
</dbReference>
<feature type="compositionally biased region" description="Basic and acidic residues" evidence="2">
    <location>
        <begin position="346"/>
        <end position="355"/>
    </location>
</feature>
<proteinExistence type="predicted"/>
<evidence type="ECO:0000256" key="1">
    <source>
        <dbReference type="SAM" id="Coils"/>
    </source>
</evidence>
<keyword evidence="1" id="KW-0175">Coiled coil</keyword>
<keyword evidence="4" id="KW-1185">Reference proteome</keyword>
<evidence type="ECO:0000256" key="2">
    <source>
        <dbReference type="SAM" id="MobiDB-lite"/>
    </source>
</evidence>